<name>A0A6H0WHE3_9BACI</name>
<dbReference type="CDD" id="cd19958">
    <property type="entry name" value="pyocin_knob"/>
    <property type="match status" value="1"/>
</dbReference>
<evidence type="ECO:0000313" key="2">
    <source>
        <dbReference type="EMBL" id="QIW79970.1"/>
    </source>
</evidence>
<gene>
    <name evidence="2" type="ORF">G4P54_09215</name>
</gene>
<evidence type="ECO:0000313" key="3">
    <source>
        <dbReference type="Proteomes" id="UP000501914"/>
    </source>
</evidence>
<dbReference type="Proteomes" id="UP000501914">
    <property type="component" value="Chromosome"/>
</dbReference>
<dbReference type="EMBL" id="CP048852">
    <property type="protein sequence ID" value="QIW79970.1"/>
    <property type="molecule type" value="Genomic_DNA"/>
</dbReference>
<sequence>MSSSKFVGQLKQNNEQINNLKALLSQNEKHMTDHEQELTGKVNDFMEYQNYELIKHMKDISNPHQVTKQQVGLSNVTNDKQATKIEFDAHVKDTKIHVNDTERSRWNAAQLSKLTQDNGLAKYLSGVDFNTVIESGFYYITSVSTSLNAPVNSNGYLLVYNYGTYPYQEFTAYSGATTSIPETRRKFMRNKVSGTENWTPWIELEYSAGAQAKVNIHENKTDIHVTKEDKDKWNAAQLIKITNDNGSVLVSIADTDDFLERIVKVGKTFGTFYSTGKPANAPSTISTRGYFHFTSTDANGNGIYGYVVAIDYKNNMYTNIVDGSSGWSGWRKLTSNAEFENISWHNVTLKNGAATGDRPFQYAIWGNVLLLRGHITATREVVCGTIPSVRLPLNGATAMISVSGITGYSKLLLFASGDLKLTGLHSNNDNNVTGYYMDAVIPLE</sequence>
<evidence type="ECO:0000256" key="1">
    <source>
        <dbReference type="SAM" id="Coils"/>
    </source>
</evidence>
<protein>
    <submittedName>
        <fullName evidence="2">Uncharacterized protein</fullName>
    </submittedName>
</protein>
<reference evidence="2 3" key="1">
    <citation type="submission" date="2020-02" db="EMBL/GenBank/DDBJ databases">
        <title>Genome sequencing, annotation and comparative genomic analysis of Bacillus tequilensis EA-CB0015, an effective biological control agent against Pseudocercospora fijiensis in banana plants.</title>
        <authorList>
            <person name="Cuellar-Gaviria T.Z."/>
            <person name="Ju K.-S."/>
            <person name="Villegas-Escobar V."/>
        </authorList>
    </citation>
    <scope>NUCLEOTIDE SEQUENCE [LARGE SCALE GENOMIC DNA]</scope>
    <source>
        <strain evidence="2 3">EA-CB0015</strain>
    </source>
</reference>
<organism evidence="2 3">
    <name type="scientific">Bacillus tequilensis</name>
    <dbReference type="NCBI Taxonomy" id="227866"/>
    <lineage>
        <taxon>Bacteria</taxon>
        <taxon>Bacillati</taxon>
        <taxon>Bacillota</taxon>
        <taxon>Bacilli</taxon>
        <taxon>Bacillales</taxon>
        <taxon>Bacillaceae</taxon>
        <taxon>Bacillus</taxon>
    </lineage>
</organism>
<feature type="coiled-coil region" evidence="1">
    <location>
        <begin position="7"/>
        <end position="37"/>
    </location>
</feature>
<proteinExistence type="predicted"/>
<accession>A0A6H0WHE3</accession>
<keyword evidence="3" id="KW-1185">Reference proteome</keyword>
<dbReference type="AlphaFoldDB" id="A0A6H0WHE3"/>
<dbReference type="RefSeq" id="WP_167872438.1">
    <property type="nucleotide sequence ID" value="NZ_CP048852.1"/>
</dbReference>
<keyword evidence="1" id="KW-0175">Coiled coil</keyword>
<dbReference type="KEGG" id="bteq:G4P54_09215"/>